<feature type="domain" description="SH3" evidence="13">
    <location>
        <begin position="297"/>
        <end position="358"/>
    </location>
</feature>
<protein>
    <recommendedName>
        <fullName evidence="13">SH3 domain-containing protein</fullName>
    </recommendedName>
</protein>
<evidence type="ECO:0000256" key="1">
    <source>
        <dbReference type="ARBA" id="ARBA00004651"/>
    </source>
</evidence>
<organism evidence="14 15">
    <name type="scientific">Clathrus columnatus</name>
    <dbReference type="NCBI Taxonomy" id="1419009"/>
    <lineage>
        <taxon>Eukaryota</taxon>
        <taxon>Fungi</taxon>
        <taxon>Dikarya</taxon>
        <taxon>Basidiomycota</taxon>
        <taxon>Agaricomycotina</taxon>
        <taxon>Agaricomycetes</taxon>
        <taxon>Phallomycetidae</taxon>
        <taxon>Phallales</taxon>
        <taxon>Clathraceae</taxon>
        <taxon>Clathrus</taxon>
    </lineage>
</organism>
<proteinExistence type="inferred from homology"/>
<evidence type="ECO:0000256" key="7">
    <source>
        <dbReference type="ARBA" id="ARBA00023016"/>
    </source>
</evidence>
<name>A0AAV5AFX2_9AGAM</name>
<comment type="subcellular location">
    <subcellularLocation>
        <location evidence="1">Cell membrane</location>
        <topology evidence="1">Multi-pass membrane protein</topology>
    </subcellularLocation>
</comment>
<evidence type="ECO:0000256" key="2">
    <source>
        <dbReference type="ARBA" id="ARBA00009739"/>
    </source>
</evidence>
<dbReference type="InterPro" id="IPR035522">
    <property type="entry name" value="Sho1_SH3"/>
</dbReference>
<feature type="transmembrane region" description="Helical" evidence="12">
    <location>
        <begin position="21"/>
        <end position="40"/>
    </location>
</feature>
<feature type="region of interest" description="Disordered" evidence="11">
    <location>
        <begin position="234"/>
        <end position="277"/>
    </location>
</feature>
<comment type="similarity">
    <text evidence="2">Belongs to the SHO1 family.</text>
</comment>
<feature type="coiled-coil region" evidence="10">
    <location>
        <begin position="597"/>
        <end position="680"/>
    </location>
</feature>
<evidence type="ECO:0000313" key="14">
    <source>
        <dbReference type="EMBL" id="GJJ13215.1"/>
    </source>
</evidence>
<dbReference type="InterPro" id="IPR001452">
    <property type="entry name" value="SH3_domain"/>
</dbReference>
<comment type="caution">
    <text evidence="14">The sequence shown here is derived from an EMBL/GenBank/DDBJ whole genome shotgun (WGS) entry which is preliminary data.</text>
</comment>
<dbReference type="GO" id="GO:0005886">
    <property type="term" value="C:plasma membrane"/>
    <property type="evidence" value="ECO:0007669"/>
    <property type="project" value="UniProtKB-SubCell"/>
</dbReference>
<feature type="compositionally biased region" description="Polar residues" evidence="11">
    <location>
        <begin position="244"/>
        <end position="271"/>
    </location>
</feature>
<dbReference type="AlphaFoldDB" id="A0AAV5AFX2"/>
<evidence type="ECO:0000256" key="4">
    <source>
        <dbReference type="ARBA" id="ARBA00022475"/>
    </source>
</evidence>
<evidence type="ECO:0000256" key="12">
    <source>
        <dbReference type="SAM" id="Phobius"/>
    </source>
</evidence>
<dbReference type="EMBL" id="BPWL01000008">
    <property type="protein sequence ID" value="GJJ13215.1"/>
    <property type="molecule type" value="Genomic_DNA"/>
</dbReference>
<keyword evidence="8 12" id="KW-0472">Membrane</keyword>
<feature type="transmembrane region" description="Helical" evidence="12">
    <location>
        <begin position="60"/>
        <end position="79"/>
    </location>
</feature>
<feature type="transmembrane region" description="Helical" evidence="12">
    <location>
        <begin position="543"/>
        <end position="563"/>
    </location>
</feature>
<keyword evidence="5 12" id="KW-0812">Transmembrane</keyword>
<evidence type="ECO:0000256" key="3">
    <source>
        <dbReference type="ARBA" id="ARBA00022443"/>
    </source>
</evidence>
<reference evidence="14" key="1">
    <citation type="submission" date="2021-10" db="EMBL/GenBank/DDBJ databases">
        <title>De novo Genome Assembly of Clathrus columnatus (Basidiomycota, Fungi) Using Illumina and Nanopore Sequence Data.</title>
        <authorList>
            <person name="Ogiso-Tanaka E."/>
            <person name="Itagaki H."/>
            <person name="Hosoya T."/>
            <person name="Hosaka K."/>
        </authorList>
    </citation>
    <scope>NUCLEOTIDE SEQUENCE</scope>
    <source>
        <strain evidence="14">MO-923</strain>
    </source>
</reference>
<feature type="transmembrane region" description="Helical" evidence="12">
    <location>
        <begin position="117"/>
        <end position="138"/>
    </location>
</feature>
<gene>
    <name evidence="14" type="ORF">Clacol_007466</name>
</gene>
<accession>A0AAV5AFX2</accession>
<dbReference type="SMART" id="SM00326">
    <property type="entry name" value="SH3"/>
    <property type="match status" value="1"/>
</dbReference>
<feature type="transmembrane region" description="Helical" evidence="12">
    <location>
        <begin position="483"/>
        <end position="504"/>
    </location>
</feature>
<evidence type="ECO:0000256" key="5">
    <source>
        <dbReference type="ARBA" id="ARBA00022692"/>
    </source>
</evidence>
<keyword evidence="10" id="KW-0175">Coiled coil</keyword>
<dbReference type="PANTHER" id="PTHR42032">
    <property type="entry name" value="YALI0E30679P"/>
    <property type="match status" value="1"/>
</dbReference>
<keyword evidence="7" id="KW-0346">Stress response</keyword>
<keyword evidence="3 9" id="KW-0728">SH3 domain</keyword>
<dbReference type="CDD" id="cd11855">
    <property type="entry name" value="SH3_Sho1p"/>
    <property type="match status" value="1"/>
</dbReference>
<feature type="transmembrane region" description="Helical" evidence="12">
    <location>
        <begin position="575"/>
        <end position="594"/>
    </location>
</feature>
<evidence type="ECO:0000259" key="13">
    <source>
        <dbReference type="PROSITE" id="PS50002"/>
    </source>
</evidence>
<feature type="transmembrane region" description="Helical" evidence="12">
    <location>
        <begin position="457"/>
        <end position="477"/>
    </location>
</feature>
<sequence length="764" mass="83644">MAIKAVRGSEGYDFTPILTHYVFLLTTILAIAGWFIAFIGQIVTQASNDPRDSPHTTVGVLWFAIFLQLALILGVIHTLATDSVALHRFQISIFGAISLTFAVFGVNQGIFTNIGSLEAMAAGWLLLSIVNILWLIYFTSEEGSLSLHLFNLTGTGGLTGPGRNGFRSARRTNSHLTPLGVGMSGGHSGGIGNGHYTSTMQDGGGMRYDTKETDMGMGMGIGGGGNAMDNSFNTANREGAGVGNNPTATSIRTSEAPTSPRSSSQPINAPSNVGGDGVNPTTPLMDTNPIADGESGSHQYRAKALYGYTASPDDPNEISFTKGEILEILDKTGKWWHAKRADGTTGIAPSIYYLLPFAHPPTSLPMPTNIPLQTGDKNIRVQTHSSSPISSMRVYERGFDVAVDETIETESPTNSSQELLKARRESVYSRRSSMRRNSVNSANVVVVDMKDRVNDSLLDIPLAVAIIPPLGTLLIGGDFFKDFLLLLLMFFYLHQLIKIPWDLYLASRPRVKRLDPVQISDLNSSIPPELRNVCKLAASELRIAEIVFLTLSVLSPLLGAALLRYVCTALTGRDYISWFSTGLFVLITGVRPWGHLTRRLKERTEDLQETIEEINEYIVADDDDDDDDDERSVLTRIQELEDIVTVLKEKLESKRSKSDMEGLKNEMDESLNIVDAALEKVVSDIEHQFQTMNERIGRLESVVRKSLVKDKRIGNLGKIMDERICEKYGKGKLYASEARGWVQNAPSKIEGPRTGVIEILSAAV</sequence>
<dbReference type="PROSITE" id="PS50002">
    <property type="entry name" value="SH3"/>
    <property type="match status" value="1"/>
</dbReference>
<evidence type="ECO:0000256" key="6">
    <source>
        <dbReference type="ARBA" id="ARBA00022989"/>
    </source>
</evidence>
<keyword evidence="15" id="KW-1185">Reference proteome</keyword>
<evidence type="ECO:0000256" key="10">
    <source>
        <dbReference type="SAM" id="Coils"/>
    </source>
</evidence>
<evidence type="ECO:0000256" key="11">
    <source>
        <dbReference type="SAM" id="MobiDB-lite"/>
    </source>
</evidence>
<dbReference type="SUPFAM" id="SSF50044">
    <property type="entry name" value="SH3-domain"/>
    <property type="match status" value="1"/>
</dbReference>
<feature type="transmembrane region" description="Helical" evidence="12">
    <location>
        <begin position="91"/>
        <end position="111"/>
    </location>
</feature>
<dbReference type="Proteomes" id="UP001050691">
    <property type="component" value="Unassembled WGS sequence"/>
</dbReference>
<dbReference type="PANTHER" id="PTHR42032:SF1">
    <property type="entry name" value="YALI0E30679P"/>
    <property type="match status" value="1"/>
</dbReference>
<dbReference type="Pfam" id="PF00018">
    <property type="entry name" value="SH3_1"/>
    <property type="match status" value="1"/>
</dbReference>
<keyword evidence="6 12" id="KW-1133">Transmembrane helix</keyword>
<evidence type="ECO:0000313" key="15">
    <source>
        <dbReference type="Proteomes" id="UP001050691"/>
    </source>
</evidence>
<evidence type="ECO:0000256" key="8">
    <source>
        <dbReference type="ARBA" id="ARBA00023136"/>
    </source>
</evidence>
<keyword evidence="4" id="KW-1003">Cell membrane</keyword>
<dbReference type="InterPro" id="IPR036028">
    <property type="entry name" value="SH3-like_dom_sf"/>
</dbReference>
<evidence type="ECO:0000256" key="9">
    <source>
        <dbReference type="PROSITE-ProRule" id="PRU00192"/>
    </source>
</evidence>
<dbReference type="Gene3D" id="2.30.30.40">
    <property type="entry name" value="SH3 Domains"/>
    <property type="match status" value="1"/>
</dbReference>